<feature type="domain" description="Pullulanase carbohydrate-binding module 41" evidence="6">
    <location>
        <begin position="87"/>
        <end position="187"/>
    </location>
</feature>
<evidence type="ECO:0000259" key="9">
    <source>
        <dbReference type="Pfam" id="PF18494"/>
    </source>
</evidence>
<dbReference type="SUPFAM" id="SSF81296">
    <property type="entry name" value="E set domains"/>
    <property type="match status" value="2"/>
</dbReference>
<dbReference type="NCBIfam" id="TIGR02103">
    <property type="entry name" value="pullul_strch"/>
    <property type="match status" value="1"/>
</dbReference>
<dbReference type="SUPFAM" id="SSF51011">
    <property type="entry name" value="Glycosyl hydrolase domain"/>
    <property type="match status" value="1"/>
</dbReference>
<dbReference type="AlphaFoldDB" id="A0A2U3BAZ5"/>
<dbReference type="InterPro" id="IPR013783">
    <property type="entry name" value="Ig-like_fold"/>
</dbReference>
<dbReference type="GO" id="GO:0030246">
    <property type="term" value="F:carbohydrate binding"/>
    <property type="evidence" value="ECO:0007669"/>
    <property type="project" value="InterPro"/>
</dbReference>
<feature type="domain" description="Pullulanase carbohydrate-binding module 41" evidence="6">
    <location>
        <begin position="199"/>
        <end position="304"/>
    </location>
</feature>
<feature type="domain" description="Pullulanase Ins" evidence="9">
    <location>
        <begin position="628"/>
        <end position="702"/>
    </location>
</feature>
<evidence type="ECO:0000259" key="5">
    <source>
        <dbReference type="Pfam" id="PF02922"/>
    </source>
</evidence>
<dbReference type="Gene3D" id="2.60.40.10">
    <property type="entry name" value="Immunoglobulins"/>
    <property type="match status" value="1"/>
</dbReference>
<keyword evidence="11" id="KW-1185">Reference proteome</keyword>
<dbReference type="Pfam" id="PF11852">
    <property type="entry name" value="Pullul_strch_C"/>
    <property type="match status" value="1"/>
</dbReference>
<dbReference type="Gene3D" id="2.60.40.1130">
    <property type="entry name" value="Rab geranylgeranyltransferase alpha-subunit, insert domain"/>
    <property type="match status" value="1"/>
</dbReference>
<feature type="domain" description="Pullulanase N2" evidence="8">
    <location>
        <begin position="320"/>
        <end position="434"/>
    </location>
</feature>
<evidence type="ECO:0000256" key="4">
    <source>
        <dbReference type="ARBA" id="ARBA00023295"/>
    </source>
</evidence>
<protein>
    <submittedName>
        <fullName evidence="10">DUF3372 domain-containing protein</fullName>
    </submittedName>
</protein>
<accession>A0A2U3BAZ5</accession>
<dbReference type="OrthoDB" id="3236218at2"/>
<dbReference type="Pfam" id="PF02922">
    <property type="entry name" value="CBM_48"/>
    <property type="match status" value="1"/>
</dbReference>
<comment type="similarity">
    <text evidence="1">Belongs to the glycosyl hydrolase 13 family.</text>
</comment>
<evidence type="ECO:0000256" key="2">
    <source>
        <dbReference type="ARBA" id="ARBA00022729"/>
    </source>
</evidence>
<dbReference type="InterPro" id="IPR013780">
    <property type="entry name" value="Glyco_hydro_b"/>
</dbReference>
<dbReference type="GO" id="GO:0051060">
    <property type="term" value="F:pullulanase activity"/>
    <property type="evidence" value="ECO:0007669"/>
    <property type="project" value="InterPro"/>
</dbReference>
<keyword evidence="4" id="KW-0326">Glycosidase</keyword>
<feature type="domain" description="Alpha-1,6-glucosidases pullulanase-type C-terminal" evidence="7">
    <location>
        <begin position="1056"/>
        <end position="1212"/>
    </location>
</feature>
<dbReference type="Pfam" id="PF17967">
    <property type="entry name" value="Pullulanase_N2"/>
    <property type="match status" value="1"/>
</dbReference>
<dbReference type="Proteomes" id="UP000245362">
    <property type="component" value="Unassembled WGS sequence"/>
</dbReference>
<dbReference type="GO" id="GO:0005975">
    <property type="term" value="P:carbohydrate metabolic process"/>
    <property type="evidence" value="ECO:0007669"/>
    <property type="project" value="InterPro"/>
</dbReference>
<dbReference type="PANTHER" id="PTHR43002">
    <property type="entry name" value="GLYCOGEN DEBRANCHING ENZYME"/>
    <property type="match status" value="1"/>
</dbReference>
<dbReference type="InterPro" id="IPR004193">
    <property type="entry name" value="Glyco_hydro_13_N"/>
</dbReference>
<dbReference type="InterPro" id="IPR017853">
    <property type="entry name" value="GH"/>
</dbReference>
<keyword evidence="2" id="KW-0732">Signal</keyword>
<dbReference type="InterPro" id="IPR005323">
    <property type="entry name" value="CBM41_pullulanase"/>
</dbReference>
<organism evidence="10 11">
    <name type="scientific">Vibrio albus</name>
    <dbReference type="NCBI Taxonomy" id="2200953"/>
    <lineage>
        <taxon>Bacteria</taxon>
        <taxon>Pseudomonadati</taxon>
        <taxon>Pseudomonadota</taxon>
        <taxon>Gammaproteobacteria</taxon>
        <taxon>Vibrionales</taxon>
        <taxon>Vibrionaceae</taxon>
        <taxon>Vibrio</taxon>
    </lineage>
</organism>
<dbReference type="Pfam" id="PF03714">
    <property type="entry name" value="PUD"/>
    <property type="match status" value="2"/>
</dbReference>
<name>A0A2U3BAZ5_9VIBR</name>
<dbReference type="Gene3D" id="2.60.40.1180">
    <property type="entry name" value="Golgi alpha-mannosidase II"/>
    <property type="match status" value="1"/>
</dbReference>
<keyword evidence="3" id="KW-0378">Hydrolase</keyword>
<dbReference type="Pfam" id="PF18494">
    <property type="entry name" value="Pullulanase_Ins"/>
    <property type="match status" value="1"/>
</dbReference>
<gene>
    <name evidence="10" type="ORF">DI392_07090</name>
</gene>
<dbReference type="CDD" id="cd11341">
    <property type="entry name" value="AmyAc_Pullulanase_LD-like"/>
    <property type="match status" value="1"/>
</dbReference>
<comment type="caution">
    <text evidence="10">The sequence shown here is derived from an EMBL/GenBank/DDBJ whole genome shotgun (WGS) entry which is preliminary data.</text>
</comment>
<dbReference type="EMBL" id="QFWT01000003">
    <property type="protein sequence ID" value="PWI33958.1"/>
    <property type="molecule type" value="Genomic_DNA"/>
</dbReference>
<dbReference type="InterPro" id="IPR041111">
    <property type="entry name" value="Pullulanase_Ins"/>
</dbReference>
<evidence type="ECO:0000256" key="1">
    <source>
        <dbReference type="ARBA" id="ARBA00008061"/>
    </source>
</evidence>
<dbReference type="SUPFAM" id="SSF49452">
    <property type="entry name" value="Starch-binding domain-like"/>
    <property type="match status" value="2"/>
</dbReference>
<evidence type="ECO:0000313" key="11">
    <source>
        <dbReference type="Proteomes" id="UP000245362"/>
    </source>
</evidence>
<reference evidence="10 11" key="1">
    <citation type="submission" date="2018-05" db="EMBL/GenBank/DDBJ databases">
        <title>Vibrio limimaris sp. nov., isolated from marine sediment.</title>
        <authorList>
            <person name="Li C.-M."/>
        </authorList>
    </citation>
    <scope>NUCLEOTIDE SEQUENCE [LARGE SCALE GENOMIC DNA]</scope>
    <source>
        <strain evidence="10 11">E4404</strain>
    </source>
</reference>
<dbReference type="CDD" id="cd02860">
    <property type="entry name" value="E_set_Pullulanase"/>
    <property type="match status" value="1"/>
</dbReference>
<dbReference type="InterPro" id="IPR014756">
    <property type="entry name" value="Ig_E-set"/>
</dbReference>
<dbReference type="InterPro" id="IPR011839">
    <property type="entry name" value="Pullul_strch"/>
</dbReference>
<evidence type="ECO:0000313" key="10">
    <source>
        <dbReference type="EMBL" id="PWI33958.1"/>
    </source>
</evidence>
<dbReference type="InterPro" id="IPR024561">
    <property type="entry name" value="Pullul_strch_C"/>
</dbReference>
<proteinExistence type="inferred from homology"/>
<sequence>MRDFNTNKLFLSRPGASGKFLGKKRELTLKPLLPLRLKYSAAVIGSILLVGCNSSTTDPTTQDSSDPTAQVTVYYKANPTVLSTADSSSYDTATLYVWNDDSCSAYAGDTTDASDWSKGLEPTGVDSENGAYWTLDVNSDDSTQCVNFIPRTGADNSKPLGDYDAQVDLTQLGTENSVYTREGVASVMPELISALPENTVRIYMNTQDGDENAFKLHTWNNDTCGAHAGDDTSWPGMEQTGISDTYGVYWDVPVSALEGCLNIIPNNSDGGGSYQTADLKFEFDKVTAVGNVGFIFKGTDKVYYQPMKQLPVSKVSFSGASAIFADDSTLLVSAADADKVSLYYSADGSMTFDESSQEVTGATYVITSSTAAGSAWQASKPHLSEAGFVGFEFDFSDSETTLKEMLKGELIVTATDSAGDIVLATKAQPATALDALYADAAKSVQLGAIINGDTTTFRLWAPTAQQVKLIPYNSDKEAQTAIDMTFDSSTGIWEVADTALGHGDLYKYELTVYHPQAEEMETYQVTDPYSLSLSMNSEYSQVVNLNNPDLIPSGWDSLESPHAQDNPAEFVIYEGHVRDFSAHDASTPAEMRGKYEAFTQTDSDPVTHLKALSESGVTHLHLLPVFDIATINEDPSKVADIDQPFSKLCELNSAVADDTDFGNYCSSADTIADVFTDMQAKDSVDNPVVQRLNGYVRNVDSFNWGYDPYHYTVPEGSYSSDADSMTRIKEFRDMVTSIKKDIGMNVVMDVVYNHTNESGVSDKSVLDKIVPWYYQRLNPMTGSVESSTCCSNTAPENAMMGKLIADSLVVWARDYKIDAFRWDLMGHHPKQQILNALAKVKEVDADTYFYGEGWNFGEVANDAMFVQATQANMYGTGVGTYSDRMRDAVRGGGPFDGGDGLRANQGFGNGAFVYPNDKDAVDRATALHLMDLVRVGMAGNLKDYSFTDSTGKVITGGELDYNGQAAGYAKDADEIQNYIAKHDNQTLWDNNQYKIPYAASLDTRVRMQAVGMSTVLLGQGVVFTQMGSDILRSKSMQRDSYDSGDWYNQVDFSETSSDNWNKGLPRKDKDGDNYAVINDVISGSGERADITPAAMTAMNSYFRELASIRSSSPLFTLNDGEKINQAVKFHNTGADQTAGLIVMSIDGGTTNNDIVIVINATNETQVFTGDIDTQGYALHPKHIEMGDASIAAGASVTGGAFSVPAWSTAVFEKAAQ</sequence>
<dbReference type="Gene3D" id="3.20.20.80">
    <property type="entry name" value="Glycosidases"/>
    <property type="match status" value="1"/>
</dbReference>
<dbReference type="Gene3D" id="2.60.40.1110">
    <property type="match status" value="2"/>
</dbReference>
<dbReference type="SUPFAM" id="SSF51445">
    <property type="entry name" value="(Trans)glycosidases"/>
    <property type="match status" value="1"/>
</dbReference>
<evidence type="ECO:0000256" key="3">
    <source>
        <dbReference type="ARBA" id="ARBA00022801"/>
    </source>
</evidence>
<feature type="domain" description="Glycoside hydrolase family 13 N-terminal" evidence="5">
    <location>
        <begin position="445"/>
        <end position="530"/>
    </location>
</feature>
<evidence type="ECO:0000259" key="7">
    <source>
        <dbReference type="Pfam" id="PF11852"/>
    </source>
</evidence>
<dbReference type="InterPro" id="IPR013784">
    <property type="entry name" value="Carb-bd-like_fold"/>
</dbReference>
<dbReference type="InterPro" id="IPR040671">
    <property type="entry name" value="Pullulanase_N2"/>
</dbReference>
<evidence type="ECO:0000259" key="8">
    <source>
        <dbReference type="Pfam" id="PF17967"/>
    </source>
</evidence>
<evidence type="ECO:0000259" key="6">
    <source>
        <dbReference type="Pfam" id="PF03714"/>
    </source>
</evidence>
<dbReference type="CDD" id="cd10315">
    <property type="entry name" value="CBM41_pullulanase"/>
    <property type="match status" value="1"/>
</dbReference>